<dbReference type="PANTHER" id="PTHR12521:SF0">
    <property type="entry name" value="ADP-RIBOSE GLYCOHYDROLASE OARD1"/>
    <property type="match status" value="1"/>
</dbReference>
<dbReference type="Gene3D" id="3.40.220.10">
    <property type="entry name" value="Leucine Aminopeptidase, subunit E, domain 1"/>
    <property type="match status" value="1"/>
</dbReference>
<gene>
    <name evidence="3" type="ORF">NSPZN2_11151</name>
</gene>
<dbReference type="RefSeq" id="WP_213040930.1">
    <property type="nucleotide sequence ID" value="NZ_CAJNBJ010000001.1"/>
</dbReference>
<accession>A0ABM8QQD9</accession>
<evidence type="ECO:0000256" key="1">
    <source>
        <dbReference type="ARBA" id="ARBA00035885"/>
    </source>
</evidence>
<evidence type="ECO:0000313" key="4">
    <source>
        <dbReference type="Proteomes" id="UP000675880"/>
    </source>
</evidence>
<comment type="catalytic activity">
    <reaction evidence="1">
        <text>an N-(ADP-alpha-D-ribosyl)-thymidine in DNA + H2O = a thymidine in DNA + ADP-D-ribose</text>
        <dbReference type="Rhea" id="RHEA:71655"/>
        <dbReference type="Rhea" id="RHEA-COMP:13556"/>
        <dbReference type="Rhea" id="RHEA-COMP:18051"/>
        <dbReference type="ChEBI" id="CHEBI:15377"/>
        <dbReference type="ChEBI" id="CHEBI:57967"/>
        <dbReference type="ChEBI" id="CHEBI:137386"/>
        <dbReference type="ChEBI" id="CHEBI:191199"/>
    </reaction>
    <physiologicalReaction direction="left-to-right" evidence="1">
        <dbReference type="Rhea" id="RHEA:71656"/>
    </physiologicalReaction>
</comment>
<protein>
    <submittedName>
        <fullName evidence="3">Appr-1-p processing enzyme family protein</fullName>
    </submittedName>
</protein>
<dbReference type="Proteomes" id="UP000675880">
    <property type="component" value="Unassembled WGS sequence"/>
</dbReference>
<dbReference type="PANTHER" id="PTHR12521">
    <property type="entry name" value="PROTEIN C6ORF130"/>
    <property type="match status" value="1"/>
</dbReference>
<dbReference type="Pfam" id="PF01661">
    <property type="entry name" value="Macro"/>
    <property type="match status" value="1"/>
</dbReference>
<sequence length="161" mass="17756">MLKEVTGDILLSTAGAIAHGIAPHDNFKQGLALSLREQWPGMYKDFRHYCQTYNPKPGGAWSWKGPNSPVIINLFTQEPPAGDQDHPGKATLPNVNHALQALKKELQEHQVKSLALPRLATGVGGLEWEKVYPLLQQALKDLHIPVYVYGLYKKGVAAQEA</sequence>
<evidence type="ECO:0000313" key="3">
    <source>
        <dbReference type="EMBL" id="CAE6709654.1"/>
    </source>
</evidence>
<proteinExistence type="predicted"/>
<feature type="domain" description="Macro" evidence="2">
    <location>
        <begin position="1"/>
        <end position="161"/>
    </location>
</feature>
<dbReference type="SUPFAM" id="SSF52949">
    <property type="entry name" value="Macro domain-like"/>
    <property type="match status" value="1"/>
</dbReference>
<dbReference type="SMART" id="SM00506">
    <property type="entry name" value="A1pp"/>
    <property type="match status" value="1"/>
</dbReference>
<organism evidence="3 4">
    <name type="scientific">Nitrospira defluvii</name>
    <dbReference type="NCBI Taxonomy" id="330214"/>
    <lineage>
        <taxon>Bacteria</taxon>
        <taxon>Pseudomonadati</taxon>
        <taxon>Nitrospirota</taxon>
        <taxon>Nitrospiria</taxon>
        <taxon>Nitrospirales</taxon>
        <taxon>Nitrospiraceae</taxon>
        <taxon>Nitrospira</taxon>
    </lineage>
</organism>
<dbReference type="InterPro" id="IPR002589">
    <property type="entry name" value="Macro_dom"/>
</dbReference>
<comment type="caution">
    <text evidence="3">The sequence shown here is derived from an EMBL/GenBank/DDBJ whole genome shotgun (WGS) entry which is preliminary data.</text>
</comment>
<dbReference type="EMBL" id="CAJNBJ010000001">
    <property type="protein sequence ID" value="CAE6709654.1"/>
    <property type="molecule type" value="Genomic_DNA"/>
</dbReference>
<reference evidence="3 4" key="1">
    <citation type="submission" date="2021-02" db="EMBL/GenBank/DDBJ databases">
        <authorList>
            <person name="Han P."/>
        </authorList>
    </citation>
    <scope>NUCLEOTIDE SEQUENCE [LARGE SCALE GENOMIC DNA]</scope>
    <source>
        <strain evidence="3">Candidatus Nitrospira sp. ZN2</strain>
    </source>
</reference>
<keyword evidence="4" id="KW-1185">Reference proteome</keyword>
<dbReference type="PROSITE" id="PS51154">
    <property type="entry name" value="MACRO"/>
    <property type="match status" value="1"/>
</dbReference>
<evidence type="ECO:0000259" key="2">
    <source>
        <dbReference type="PROSITE" id="PS51154"/>
    </source>
</evidence>
<dbReference type="InterPro" id="IPR050892">
    <property type="entry name" value="ADP-ribose_metab_enzymes"/>
</dbReference>
<dbReference type="InterPro" id="IPR043472">
    <property type="entry name" value="Macro_dom-like"/>
</dbReference>
<name>A0ABM8QQD9_9BACT</name>